<dbReference type="GO" id="GO:0006465">
    <property type="term" value="P:signal peptide processing"/>
    <property type="evidence" value="ECO:0007669"/>
    <property type="project" value="InterPro"/>
</dbReference>
<name>I0YPI6_COCSC</name>
<organism evidence="7 8">
    <name type="scientific">Coccomyxa subellipsoidea (strain C-169)</name>
    <name type="common">Green microalga</name>
    <dbReference type="NCBI Taxonomy" id="574566"/>
    <lineage>
        <taxon>Eukaryota</taxon>
        <taxon>Viridiplantae</taxon>
        <taxon>Chlorophyta</taxon>
        <taxon>core chlorophytes</taxon>
        <taxon>Trebouxiophyceae</taxon>
        <taxon>Trebouxiophyceae incertae sedis</taxon>
        <taxon>Coccomyxaceae</taxon>
        <taxon>Coccomyxa</taxon>
        <taxon>Coccomyxa subellipsoidea</taxon>
    </lineage>
</organism>
<evidence type="ECO:0000256" key="5">
    <source>
        <dbReference type="PIRSR" id="PIRSR600223-1"/>
    </source>
</evidence>
<gene>
    <name evidence="7" type="ORF">COCSUDRAFT_8365</name>
</gene>
<dbReference type="InterPro" id="IPR019758">
    <property type="entry name" value="Pept_S26A_signal_pept_1_CS"/>
</dbReference>
<dbReference type="AlphaFoldDB" id="I0YPI6"/>
<evidence type="ECO:0000313" key="7">
    <source>
        <dbReference type="EMBL" id="EIE20305.1"/>
    </source>
</evidence>
<dbReference type="STRING" id="574566.I0YPI6"/>
<evidence type="ECO:0000256" key="3">
    <source>
        <dbReference type="ARBA" id="ARBA00013208"/>
    </source>
</evidence>
<evidence type="ECO:0000259" key="6">
    <source>
        <dbReference type="Pfam" id="PF10502"/>
    </source>
</evidence>
<feature type="active site" evidence="5">
    <location>
        <position position="65"/>
    </location>
</feature>
<dbReference type="SUPFAM" id="SSF51306">
    <property type="entry name" value="LexA/Signal peptidase"/>
    <property type="match status" value="1"/>
</dbReference>
<feature type="non-terminal residue" evidence="7">
    <location>
        <position position="1"/>
    </location>
</feature>
<evidence type="ECO:0000256" key="4">
    <source>
        <dbReference type="ARBA" id="ARBA00022801"/>
    </source>
</evidence>
<dbReference type="PRINTS" id="PR00727">
    <property type="entry name" value="LEADERPTASE"/>
</dbReference>
<dbReference type="PROSITE" id="PS00761">
    <property type="entry name" value="SPASE_I_3"/>
    <property type="match status" value="1"/>
</dbReference>
<dbReference type="GO" id="GO:0004252">
    <property type="term" value="F:serine-type endopeptidase activity"/>
    <property type="evidence" value="ECO:0007669"/>
    <property type="project" value="InterPro"/>
</dbReference>
<dbReference type="GO" id="GO:0009003">
    <property type="term" value="F:signal peptidase activity"/>
    <property type="evidence" value="ECO:0007669"/>
    <property type="project" value="UniProtKB-EC"/>
</dbReference>
<dbReference type="KEGG" id="csl:COCSUDRAFT_8365"/>
<dbReference type="PANTHER" id="PTHR43390:SF1">
    <property type="entry name" value="CHLOROPLAST PROCESSING PEPTIDASE"/>
    <property type="match status" value="1"/>
</dbReference>
<dbReference type="CDD" id="cd06530">
    <property type="entry name" value="S26_SPase_I"/>
    <property type="match status" value="1"/>
</dbReference>
<dbReference type="Proteomes" id="UP000007264">
    <property type="component" value="Unassembled WGS sequence"/>
</dbReference>
<dbReference type="EC" id="3.4.21.89" evidence="3"/>
<accession>I0YPI6</accession>
<dbReference type="GeneID" id="17038281"/>
<dbReference type="EMBL" id="AGSI01000016">
    <property type="protein sequence ID" value="EIE20305.1"/>
    <property type="molecule type" value="Genomic_DNA"/>
</dbReference>
<dbReference type="RefSeq" id="XP_005644849.1">
    <property type="nucleotide sequence ID" value="XM_005644792.1"/>
</dbReference>
<dbReference type="InterPro" id="IPR036286">
    <property type="entry name" value="LexA/Signal_pep-like_sf"/>
</dbReference>
<comment type="catalytic activity">
    <reaction evidence="1">
        <text>Cleavage of hydrophobic, N-terminal signal or leader sequences from secreted and periplasmic proteins.</text>
        <dbReference type="EC" id="3.4.21.89"/>
    </reaction>
</comment>
<keyword evidence="4" id="KW-0378">Hydrolase</keyword>
<dbReference type="GO" id="GO:0009535">
    <property type="term" value="C:chloroplast thylakoid membrane"/>
    <property type="evidence" value="ECO:0007669"/>
    <property type="project" value="TreeGrafter"/>
</dbReference>
<proteinExistence type="inferred from homology"/>
<protein>
    <recommendedName>
        <fullName evidence="3">signal peptidase I</fullName>
        <ecNumber evidence="3">3.4.21.89</ecNumber>
    </recommendedName>
</protein>
<sequence length="152" mass="17159">IAEPRFIPSLSMYPTYDIGDRLVAEKVTYAAAEPDTNPVVKAVFDNAAFKAFRAFVGLDDDVFIKRIVAVAGDTVEVKNGQLFVNGQPRCEKYIYEKPRYTLKPQTVPADHVFVMGDNRNNSFDSHIWGPLPQKNIIARAVFTYWPLNRFGS</sequence>
<keyword evidence="8" id="KW-1185">Reference proteome</keyword>
<feature type="active site" evidence="5">
    <location>
        <position position="11"/>
    </location>
</feature>
<dbReference type="eggNOG" id="KOG0171">
    <property type="taxonomic scope" value="Eukaryota"/>
</dbReference>
<reference evidence="7 8" key="1">
    <citation type="journal article" date="2012" name="Genome Biol.">
        <title>The genome of the polar eukaryotic microalga coccomyxa subellipsoidea reveals traits of cold adaptation.</title>
        <authorList>
            <person name="Blanc G."/>
            <person name="Agarkova I."/>
            <person name="Grimwood J."/>
            <person name="Kuo A."/>
            <person name="Brueggeman A."/>
            <person name="Dunigan D."/>
            <person name="Gurnon J."/>
            <person name="Ladunga I."/>
            <person name="Lindquist E."/>
            <person name="Lucas S."/>
            <person name="Pangilinan J."/>
            <person name="Proschold T."/>
            <person name="Salamov A."/>
            <person name="Schmutz J."/>
            <person name="Weeks D."/>
            <person name="Yamada T."/>
            <person name="Claverie J.M."/>
            <person name="Grigoriev I."/>
            <person name="Van Etten J."/>
            <person name="Lomsadze A."/>
            <person name="Borodovsky M."/>
        </authorList>
    </citation>
    <scope>NUCLEOTIDE SEQUENCE [LARGE SCALE GENOMIC DNA]</scope>
    <source>
        <strain evidence="7 8">C-169</strain>
    </source>
</reference>
<dbReference type="InterPro" id="IPR000223">
    <property type="entry name" value="Pept_S26A_signal_pept_1"/>
</dbReference>
<evidence type="ECO:0000256" key="1">
    <source>
        <dbReference type="ARBA" id="ARBA00000677"/>
    </source>
</evidence>
<evidence type="ECO:0000313" key="8">
    <source>
        <dbReference type="Proteomes" id="UP000007264"/>
    </source>
</evidence>
<dbReference type="Gene3D" id="2.10.109.10">
    <property type="entry name" value="Umud Fragment, subunit A"/>
    <property type="match status" value="1"/>
</dbReference>
<feature type="non-terminal residue" evidence="7">
    <location>
        <position position="152"/>
    </location>
</feature>
<dbReference type="PANTHER" id="PTHR43390">
    <property type="entry name" value="SIGNAL PEPTIDASE I"/>
    <property type="match status" value="1"/>
</dbReference>
<evidence type="ECO:0000256" key="2">
    <source>
        <dbReference type="ARBA" id="ARBA00009370"/>
    </source>
</evidence>
<comment type="similarity">
    <text evidence="2">Belongs to the peptidase S26 family.</text>
</comment>
<feature type="domain" description="Peptidase S26" evidence="6">
    <location>
        <begin position="2"/>
        <end position="145"/>
    </location>
</feature>
<dbReference type="NCBIfam" id="TIGR02227">
    <property type="entry name" value="sigpep_I_bact"/>
    <property type="match status" value="1"/>
</dbReference>
<dbReference type="Pfam" id="PF10502">
    <property type="entry name" value="Peptidase_S26"/>
    <property type="match status" value="1"/>
</dbReference>
<dbReference type="OrthoDB" id="308440at2759"/>
<dbReference type="InterPro" id="IPR019533">
    <property type="entry name" value="Peptidase_S26"/>
</dbReference>
<comment type="caution">
    <text evidence="7">The sequence shown here is derived from an EMBL/GenBank/DDBJ whole genome shotgun (WGS) entry which is preliminary data.</text>
</comment>
<dbReference type="GO" id="GO:0010027">
    <property type="term" value="P:thylakoid membrane organization"/>
    <property type="evidence" value="ECO:0007669"/>
    <property type="project" value="TreeGrafter"/>
</dbReference>